<accession>A0A498PTP9</accession>
<dbReference type="EMBL" id="UPHQ01000032">
    <property type="protein sequence ID" value="VBA35353.1"/>
    <property type="molecule type" value="Genomic_DNA"/>
</dbReference>
<proteinExistence type="predicted"/>
<organism evidence="1 2">
    <name type="scientific">Mycobacterium innocens</name>
    <dbReference type="NCBI Taxonomy" id="2341083"/>
    <lineage>
        <taxon>Bacteria</taxon>
        <taxon>Bacillati</taxon>
        <taxon>Actinomycetota</taxon>
        <taxon>Actinomycetes</taxon>
        <taxon>Mycobacteriales</taxon>
        <taxon>Mycobacteriaceae</taxon>
        <taxon>Mycobacterium</taxon>
    </lineage>
</organism>
<evidence type="ECO:0000313" key="1">
    <source>
        <dbReference type="EMBL" id="VBA35353.1"/>
    </source>
</evidence>
<sequence>MPASIRRWVNRIEVYWQPLSLLSRIRLNSDYAEVCVKPRICINGLRSWESLADFSA</sequence>
<gene>
    <name evidence="1" type="ORF">LAUMK13_00702</name>
</gene>
<dbReference type="AlphaFoldDB" id="A0A498PTP9"/>
<reference evidence="1 2" key="1">
    <citation type="submission" date="2018-09" db="EMBL/GenBank/DDBJ databases">
        <authorList>
            <person name="Tagini F."/>
        </authorList>
    </citation>
    <scope>NUCLEOTIDE SEQUENCE [LARGE SCALE GENOMIC DNA]</scope>
    <source>
        <strain evidence="1 2">MK13</strain>
    </source>
</reference>
<keyword evidence="2" id="KW-1185">Reference proteome</keyword>
<name>A0A498PTP9_9MYCO</name>
<protein>
    <submittedName>
        <fullName evidence="1">Uncharacterized protein</fullName>
    </submittedName>
</protein>
<dbReference type="Proteomes" id="UP000267289">
    <property type="component" value="Unassembled WGS sequence"/>
</dbReference>
<evidence type="ECO:0000313" key="2">
    <source>
        <dbReference type="Proteomes" id="UP000267289"/>
    </source>
</evidence>